<sequence>MKKRLIIISSLFVLMGTFSCQDDEKDPWIIHEDRANDGVFPTLTVNNGVVDTSNPDSAYSITIDSPRGNIASYDLSATRVSQGVTTGPVPIVTLTSFPSDINLKLADLAAAFGIETSEILAADTFNFTATAVGTNGKTASFANLNGDSRGPGMFNAFNFSLTIKCAPISDATVAGTWIVDMVDLYGDGWDGAFLTFEVDGVSTVYTATGDGTVHTIEVPAGTSNLVITYTSGAFEEEHVFSITSPDGAYGEYGPNPDPCVN</sequence>
<proteinExistence type="predicted"/>
<comment type="caution">
    <text evidence="1">The sequence shown here is derived from an EMBL/GenBank/DDBJ whole genome shotgun (WGS) entry which is preliminary data.</text>
</comment>
<dbReference type="EMBL" id="JBHFPV010000001">
    <property type="protein sequence ID" value="MFH6602060.1"/>
    <property type="molecule type" value="Genomic_DNA"/>
</dbReference>
<name>A0ACC7LFY5_9FLAO</name>
<evidence type="ECO:0000313" key="1">
    <source>
        <dbReference type="EMBL" id="MFH6602060.1"/>
    </source>
</evidence>
<gene>
    <name evidence="1" type="ORF">ACEZ3G_01115</name>
</gene>
<evidence type="ECO:0000313" key="2">
    <source>
        <dbReference type="Proteomes" id="UP001595191"/>
    </source>
</evidence>
<dbReference type="Proteomes" id="UP001595191">
    <property type="component" value="Unassembled WGS sequence"/>
</dbReference>
<accession>A0ACC7LFY5</accession>
<organism evidence="1 2">
    <name type="scientific">Meishania litoralis</name>
    <dbReference type="NCBI Taxonomy" id="3434685"/>
    <lineage>
        <taxon>Bacteria</taxon>
        <taxon>Pseudomonadati</taxon>
        <taxon>Bacteroidota</taxon>
        <taxon>Flavobacteriia</taxon>
        <taxon>Flavobacteriales</taxon>
        <taxon>Flavobacteriaceae</taxon>
        <taxon>Meishania</taxon>
    </lineage>
</organism>
<keyword evidence="2" id="KW-1185">Reference proteome</keyword>
<reference evidence="1" key="1">
    <citation type="submission" date="2024-09" db="EMBL/GenBank/DDBJ databases">
        <authorList>
            <person name="Liu J."/>
        </authorList>
    </citation>
    <scope>NUCLEOTIDE SEQUENCE</scope>
    <source>
        <strain evidence="1">NBU2967</strain>
    </source>
</reference>
<protein>
    <submittedName>
        <fullName evidence="1">Uncharacterized protein</fullName>
    </submittedName>
</protein>